<keyword evidence="1" id="KW-0472">Membrane</keyword>
<keyword evidence="3" id="KW-1185">Reference proteome</keyword>
<name>A0AAV2IUJ9_KNICA</name>
<sequence length="91" mass="9747">MVSTQHVTILSAFQGVAENTEKPACVTKRVSIGEKSEQSVESEVVDVTIGIINTLPADAALPLLIMYSSGFTLVFSTLSGILQRETKTSNF</sequence>
<evidence type="ECO:0000313" key="2">
    <source>
        <dbReference type="EMBL" id="CAL1568165.1"/>
    </source>
</evidence>
<protein>
    <submittedName>
        <fullName evidence="2">Uncharacterized protein</fullName>
    </submittedName>
</protein>
<dbReference type="AlphaFoldDB" id="A0AAV2IUJ9"/>
<evidence type="ECO:0000256" key="1">
    <source>
        <dbReference type="SAM" id="Phobius"/>
    </source>
</evidence>
<feature type="transmembrane region" description="Helical" evidence="1">
    <location>
        <begin position="64"/>
        <end position="82"/>
    </location>
</feature>
<dbReference type="EMBL" id="OZ035823">
    <property type="protein sequence ID" value="CAL1568165.1"/>
    <property type="molecule type" value="Genomic_DNA"/>
</dbReference>
<evidence type="ECO:0000313" key="3">
    <source>
        <dbReference type="Proteomes" id="UP001497482"/>
    </source>
</evidence>
<gene>
    <name evidence="2" type="ORF">KC01_LOCUS837</name>
</gene>
<proteinExistence type="predicted"/>
<dbReference type="Proteomes" id="UP001497482">
    <property type="component" value="Chromosome 1"/>
</dbReference>
<reference evidence="2 3" key="1">
    <citation type="submission" date="2024-04" db="EMBL/GenBank/DDBJ databases">
        <authorList>
            <person name="Waldvogel A.-M."/>
            <person name="Schoenle A."/>
        </authorList>
    </citation>
    <scope>NUCLEOTIDE SEQUENCE [LARGE SCALE GENOMIC DNA]</scope>
</reference>
<keyword evidence="1" id="KW-0812">Transmembrane</keyword>
<keyword evidence="1" id="KW-1133">Transmembrane helix</keyword>
<accession>A0AAV2IUJ9</accession>
<organism evidence="2 3">
    <name type="scientific">Knipowitschia caucasica</name>
    <name type="common">Caucasian dwarf goby</name>
    <name type="synonym">Pomatoschistus caucasicus</name>
    <dbReference type="NCBI Taxonomy" id="637954"/>
    <lineage>
        <taxon>Eukaryota</taxon>
        <taxon>Metazoa</taxon>
        <taxon>Chordata</taxon>
        <taxon>Craniata</taxon>
        <taxon>Vertebrata</taxon>
        <taxon>Euteleostomi</taxon>
        <taxon>Actinopterygii</taxon>
        <taxon>Neopterygii</taxon>
        <taxon>Teleostei</taxon>
        <taxon>Neoteleostei</taxon>
        <taxon>Acanthomorphata</taxon>
        <taxon>Gobiaria</taxon>
        <taxon>Gobiiformes</taxon>
        <taxon>Gobioidei</taxon>
        <taxon>Gobiidae</taxon>
        <taxon>Gobiinae</taxon>
        <taxon>Knipowitschia</taxon>
    </lineage>
</organism>